<dbReference type="Proteomes" id="UP001530400">
    <property type="component" value="Unassembled WGS sequence"/>
</dbReference>
<accession>A0ABD3NCU2</accession>
<evidence type="ECO:0000313" key="2">
    <source>
        <dbReference type="Proteomes" id="UP001530400"/>
    </source>
</evidence>
<sequence>MVQISLKDGLCPASAYGFVCFGSLIAKLGDITEGYRFALLAKSLIKKFDAKESEAEVLSVAIAVQSYVEPLLSTMECLHEAESMAISVGDFYWACILTNFYVSDGLWAGVNLSQLNVRLSDTIAFMHRHNHKPLLPIMSIGQGTFNVLLGNEALSLTSDTPLPKTALMVL</sequence>
<dbReference type="PANTHER" id="PTHR43642:SF1">
    <property type="entry name" value="HYBRID SIGNAL TRANSDUCTION HISTIDINE KINASE G"/>
    <property type="match status" value="1"/>
</dbReference>
<organism evidence="1 2">
    <name type="scientific">Cyclotella atomus</name>
    <dbReference type="NCBI Taxonomy" id="382360"/>
    <lineage>
        <taxon>Eukaryota</taxon>
        <taxon>Sar</taxon>
        <taxon>Stramenopiles</taxon>
        <taxon>Ochrophyta</taxon>
        <taxon>Bacillariophyta</taxon>
        <taxon>Coscinodiscophyceae</taxon>
        <taxon>Thalassiosirophycidae</taxon>
        <taxon>Stephanodiscales</taxon>
        <taxon>Stephanodiscaceae</taxon>
        <taxon>Cyclotella</taxon>
    </lineage>
</organism>
<name>A0ABD3NCU2_9STRA</name>
<reference evidence="1 2" key="1">
    <citation type="submission" date="2024-10" db="EMBL/GenBank/DDBJ databases">
        <title>Updated reference genomes for cyclostephanoid diatoms.</title>
        <authorList>
            <person name="Roberts W.R."/>
            <person name="Alverson A.J."/>
        </authorList>
    </citation>
    <scope>NUCLEOTIDE SEQUENCE [LARGE SCALE GENOMIC DNA]</scope>
    <source>
        <strain evidence="1 2">AJA010-31</strain>
    </source>
</reference>
<dbReference type="AlphaFoldDB" id="A0ABD3NCU2"/>
<dbReference type="EMBL" id="JALLPJ020001217">
    <property type="protein sequence ID" value="KAL3773838.1"/>
    <property type="molecule type" value="Genomic_DNA"/>
</dbReference>
<dbReference type="InterPro" id="IPR053159">
    <property type="entry name" value="Hybrid_Histidine_Kinase"/>
</dbReference>
<proteinExistence type="predicted"/>
<gene>
    <name evidence="1" type="ORF">ACHAWO_002203</name>
</gene>
<evidence type="ECO:0000313" key="1">
    <source>
        <dbReference type="EMBL" id="KAL3773838.1"/>
    </source>
</evidence>
<comment type="caution">
    <text evidence="1">The sequence shown here is derived from an EMBL/GenBank/DDBJ whole genome shotgun (WGS) entry which is preliminary data.</text>
</comment>
<protein>
    <submittedName>
        <fullName evidence="1">Uncharacterized protein</fullName>
    </submittedName>
</protein>
<dbReference type="PANTHER" id="PTHR43642">
    <property type="entry name" value="HYBRID SIGNAL TRANSDUCTION HISTIDINE KINASE G"/>
    <property type="match status" value="1"/>
</dbReference>
<keyword evidence="2" id="KW-1185">Reference proteome</keyword>